<evidence type="ECO:0000256" key="4">
    <source>
        <dbReference type="ARBA" id="ARBA00022670"/>
    </source>
</evidence>
<evidence type="ECO:0000256" key="7">
    <source>
        <dbReference type="ARBA" id="ARBA00030836"/>
    </source>
</evidence>
<evidence type="ECO:0000256" key="6">
    <source>
        <dbReference type="ARBA" id="ARBA00022807"/>
    </source>
</evidence>
<accession>A0A397PE50</accession>
<dbReference type="OrthoDB" id="9779738at2"/>
<keyword evidence="4" id="KW-0645">Protease</keyword>
<evidence type="ECO:0000256" key="2">
    <source>
        <dbReference type="ARBA" id="ARBA00019191"/>
    </source>
</evidence>
<comment type="similarity">
    <text evidence="1">Belongs to the peptidase C15 family.</text>
</comment>
<dbReference type="RefSeq" id="WP_147361565.1">
    <property type="nucleotide sequence ID" value="NZ_QXDF01000004.1"/>
</dbReference>
<comment type="caution">
    <text evidence="9">The sequence shown here is derived from an EMBL/GenBank/DDBJ whole genome shotgun (WGS) entry which is preliminary data.</text>
</comment>
<dbReference type="Gene3D" id="3.40.630.20">
    <property type="entry name" value="Peptidase C15, pyroglutamyl peptidase I-like"/>
    <property type="match status" value="1"/>
</dbReference>
<reference evidence="9 10" key="1">
    <citation type="submission" date="2018-08" db="EMBL/GenBank/DDBJ databases">
        <title>Genomic Encyclopedia of Archaeal and Bacterial Type Strains, Phase II (KMG-II): from individual species to whole genera.</title>
        <authorList>
            <person name="Goeker M."/>
        </authorList>
    </citation>
    <scope>NUCLEOTIDE SEQUENCE [LARGE SCALE GENOMIC DNA]</scope>
    <source>
        <strain evidence="9 10">DSM 5002</strain>
    </source>
</reference>
<dbReference type="InterPro" id="IPR036440">
    <property type="entry name" value="Peptidase_C15-like_sf"/>
</dbReference>
<organism evidence="9 10">
    <name type="scientific">Dichotomicrobium thermohalophilum</name>
    <dbReference type="NCBI Taxonomy" id="933063"/>
    <lineage>
        <taxon>Bacteria</taxon>
        <taxon>Pseudomonadati</taxon>
        <taxon>Pseudomonadota</taxon>
        <taxon>Alphaproteobacteria</taxon>
        <taxon>Hyphomicrobiales</taxon>
        <taxon>Hyphomicrobiaceae</taxon>
        <taxon>Dichotomicrobium</taxon>
    </lineage>
</organism>
<proteinExistence type="inferred from homology"/>
<dbReference type="SUPFAM" id="SSF53182">
    <property type="entry name" value="Pyrrolidone carboxyl peptidase (pyroglutamate aminopeptidase)"/>
    <property type="match status" value="1"/>
</dbReference>
<dbReference type="PANTHER" id="PTHR23402">
    <property type="entry name" value="PROTEASE FAMILY C15 PYROGLUTAMYL-PEPTIDASE I-RELATED"/>
    <property type="match status" value="1"/>
</dbReference>
<evidence type="ECO:0000256" key="8">
    <source>
        <dbReference type="ARBA" id="ARBA00031559"/>
    </source>
</evidence>
<evidence type="ECO:0000313" key="9">
    <source>
        <dbReference type="EMBL" id="RIA47292.1"/>
    </source>
</evidence>
<dbReference type="AlphaFoldDB" id="A0A397PE50"/>
<evidence type="ECO:0000313" key="10">
    <source>
        <dbReference type="Proteomes" id="UP000266273"/>
    </source>
</evidence>
<dbReference type="InterPro" id="IPR016125">
    <property type="entry name" value="Peptidase_C15-like"/>
</dbReference>
<gene>
    <name evidence="9" type="ORF">BXY53_2675</name>
</gene>
<dbReference type="GO" id="GO:0005829">
    <property type="term" value="C:cytosol"/>
    <property type="evidence" value="ECO:0007669"/>
    <property type="project" value="InterPro"/>
</dbReference>
<dbReference type="InterPro" id="IPR000816">
    <property type="entry name" value="Peptidase_C15"/>
</dbReference>
<dbReference type="Proteomes" id="UP000266273">
    <property type="component" value="Unassembled WGS sequence"/>
</dbReference>
<dbReference type="PANTHER" id="PTHR23402:SF1">
    <property type="entry name" value="PYROGLUTAMYL-PEPTIDASE I"/>
    <property type="match status" value="1"/>
</dbReference>
<name>A0A397PE50_9HYPH</name>
<sequence>MSASGMLVTGFGPFPGVGWNPSGWLVQTLARTHARPLTGAVLPVSWQSAWAALEPLLEAARPRQVILFGVSQEATGFCLEKRAYNARGPHADVDGASPKDHRLLPSPVETLNATLPLEPIASTVAAADIPVALSEDPGRYLCNALFFHTLHWAHGTSTRVGFVHIPHIAESGPLTRAQALRGARLIVETAARAEQTAPVTA</sequence>
<evidence type="ECO:0000256" key="3">
    <source>
        <dbReference type="ARBA" id="ARBA00022490"/>
    </source>
</evidence>
<protein>
    <recommendedName>
        <fullName evidence="2">Pyrrolidone-carboxylate peptidase</fullName>
    </recommendedName>
    <alternativeName>
        <fullName evidence="7">5-oxoprolyl-peptidase</fullName>
    </alternativeName>
    <alternativeName>
        <fullName evidence="8">Pyroglutamyl-peptidase I</fullName>
    </alternativeName>
</protein>
<dbReference type="GO" id="GO:0006508">
    <property type="term" value="P:proteolysis"/>
    <property type="evidence" value="ECO:0007669"/>
    <property type="project" value="UniProtKB-KW"/>
</dbReference>
<dbReference type="PRINTS" id="PR00706">
    <property type="entry name" value="PYROGLUPTASE"/>
</dbReference>
<dbReference type="GO" id="GO:0016920">
    <property type="term" value="F:pyroglutamyl-peptidase activity"/>
    <property type="evidence" value="ECO:0007669"/>
    <property type="project" value="InterPro"/>
</dbReference>
<keyword evidence="6" id="KW-0788">Thiol protease</keyword>
<evidence type="ECO:0000256" key="1">
    <source>
        <dbReference type="ARBA" id="ARBA00006641"/>
    </source>
</evidence>
<dbReference type="PIRSF" id="PIRSF015592">
    <property type="entry name" value="Prld-crbxl_pptds"/>
    <property type="match status" value="1"/>
</dbReference>
<evidence type="ECO:0000256" key="5">
    <source>
        <dbReference type="ARBA" id="ARBA00022801"/>
    </source>
</evidence>
<keyword evidence="5" id="KW-0378">Hydrolase</keyword>
<dbReference type="EMBL" id="QXDF01000004">
    <property type="protein sequence ID" value="RIA47292.1"/>
    <property type="molecule type" value="Genomic_DNA"/>
</dbReference>
<keyword evidence="10" id="KW-1185">Reference proteome</keyword>
<dbReference type="Pfam" id="PF01470">
    <property type="entry name" value="Peptidase_C15"/>
    <property type="match status" value="1"/>
</dbReference>
<keyword evidence="3" id="KW-0963">Cytoplasm</keyword>